<sequence length="138" mass="15073">MSIFGLGSCKHQALTPAEHVTSREITALTKQFKEIRNTPINAFNTPKTINTKLTALRDQVANKLATVKNNQAAHNSKKAGQLHKLSADVDQVMKEKGFAFRVENTVTKSAAERNEALALAAERKADKANGRDMGGMVR</sequence>
<dbReference type="RefSeq" id="WP_132924842.1">
    <property type="nucleotide sequence ID" value="NZ_SJOI01000001.1"/>
</dbReference>
<dbReference type="EMBL" id="SJOI01000001">
    <property type="protein sequence ID" value="TCL05890.1"/>
    <property type="molecule type" value="Genomic_DNA"/>
</dbReference>
<evidence type="ECO:0000313" key="1">
    <source>
        <dbReference type="EMBL" id="TCL05890.1"/>
    </source>
</evidence>
<dbReference type="Proteomes" id="UP000294555">
    <property type="component" value="Unassembled WGS sequence"/>
</dbReference>
<evidence type="ECO:0000313" key="2">
    <source>
        <dbReference type="Proteomes" id="UP000294555"/>
    </source>
</evidence>
<reference evidence="1 2" key="1">
    <citation type="submission" date="2019-02" db="EMBL/GenBank/DDBJ databases">
        <title>Investigation of anaerobic lignin degradation for improved lignocellulosic biofuels.</title>
        <authorList>
            <person name="Deangelis K."/>
        </authorList>
    </citation>
    <scope>NUCLEOTIDE SEQUENCE [LARGE SCALE GENOMIC DNA]</scope>
    <source>
        <strain evidence="1 2">159R</strain>
    </source>
</reference>
<accession>A0A4R1NNJ8</accession>
<proteinExistence type="predicted"/>
<dbReference type="AlphaFoldDB" id="A0A4R1NNJ8"/>
<organism evidence="1 2">
    <name type="scientific">Sodalis ligni</name>
    <dbReference type="NCBI Taxonomy" id="2697027"/>
    <lineage>
        <taxon>Bacteria</taxon>
        <taxon>Pseudomonadati</taxon>
        <taxon>Pseudomonadota</taxon>
        <taxon>Gammaproteobacteria</taxon>
        <taxon>Enterobacterales</taxon>
        <taxon>Bruguierivoracaceae</taxon>
        <taxon>Sodalis</taxon>
    </lineage>
</organism>
<gene>
    <name evidence="1" type="ORF">EZJ58_4112</name>
</gene>
<name>A0A4R1NNJ8_9GAMM</name>
<comment type="caution">
    <text evidence="1">The sequence shown here is derived from an EMBL/GenBank/DDBJ whole genome shotgun (WGS) entry which is preliminary data.</text>
</comment>
<keyword evidence="2" id="KW-1185">Reference proteome</keyword>
<protein>
    <submittedName>
        <fullName evidence="1">Uncharacterized protein</fullName>
    </submittedName>
</protein>